<evidence type="ECO:0000313" key="1">
    <source>
        <dbReference type="EMBL" id="MFH4984300.1"/>
    </source>
</evidence>
<comment type="caution">
    <text evidence="1">The sequence shown here is derived from an EMBL/GenBank/DDBJ whole genome shotgun (WGS) entry which is preliminary data.</text>
</comment>
<organism evidence="1 2">
    <name type="scientific">Gnathostoma spinigerum</name>
    <dbReference type="NCBI Taxonomy" id="75299"/>
    <lineage>
        <taxon>Eukaryota</taxon>
        <taxon>Metazoa</taxon>
        <taxon>Ecdysozoa</taxon>
        <taxon>Nematoda</taxon>
        <taxon>Chromadorea</taxon>
        <taxon>Rhabditida</taxon>
        <taxon>Spirurina</taxon>
        <taxon>Gnathostomatomorpha</taxon>
        <taxon>Gnathostomatoidea</taxon>
        <taxon>Gnathostomatidae</taxon>
        <taxon>Gnathostoma</taxon>
    </lineage>
</organism>
<keyword evidence="2" id="KW-1185">Reference proteome</keyword>
<evidence type="ECO:0000313" key="2">
    <source>
        <dbReference type="Proteomes" id="UP001608902"/>
    </source>
</evidence>
<dbReference type="EMBL" id="JBGFUD010016465">
    <property type="protein sequence ID" value="MFH4984300.1"/>
    <property type="molecule type" value="Genomic_DNA"/>
</dbReference>
<name>A0ABD6F472_9BILA</name>
<reference evidence="1 2" key="1">
    <citation type="submission" date="2024-08" db="EMBL/GenBank/DDBJ databases">
        <title>Gnathostoma spinigerum genome.</title>
        <authorList>
            <person name="Gonzalez-Bertolin B."/>
            <person name="Monzon S."/>
            <person name="Zaballos A."/>
            <person name="Jimenez P."/>
            <person name="Dekumyoy P."/>
            <person name="Varona S."/>
            <person name="Cuesta I."/>
            <person name="Sumanam S."/>
            <person name="Adisakwattana P."/>
            <person name="Gasser R.B."/>
            <person name="Hernandez-Gonzalez A."/>
            <person name="Young N.D."/>
            <person name="Perteguer M.J."/>
        </authorList>
    </citation>
    <scope>NUCLEOTIDE SEQUENCE [LARGE SCALE GENOMIC DNA]</scope>
    <source>
        <strain evidence="1">AL3</strain>
        <tissue evidence="1">Liver</tissue>
    </source>
</reference>
<proteinExistence type="predicted"/>
<dbReference type="Proteomes" id="UP001608902">
    <property type="component" value="Unassembled WGS sequence"/>
</dbReference>
<protein>
    <submittedName>
        <fullName evidence="1">Uncharacterized protein</fullName>
    </submittedName>
</protein>
<gene>
    <name evidence="1" type="ORF">AB6A40_011009</name>
</gene>
<accession>A0ABD6F472</accession>
<dbReference type="AlphaFoldDB" id="A0ABD6F472"/>
<sequence length="167" mass="18291">MARVHCVDNEVIVCAKDIVAVLSSSFDKGKIELNLKKLLKVTNVGASADRDCLEKEGTVEGDENGKSGGTEKIVEVVNSTLSKDGSLFGVALTNKTCIVYDRLNDWSERLPHFIFSKCPTSLVFDAENYNLLIADRAGNVFHRHLKSNAPLCDRCDHCGKFMGACSH</sequence>